<name>A0A4U8UV01_STECR</name>
<feature type="domain" description="Reverse transcriptase" evidence="1">
    <location>
        <begin position="200"/>
        <end position="292"/>
    </location>
</feature>
<reference evidence="2 3" key="2">
    <citation type="journal article" date="2019" name="G3 (Bethesda)">
        <title>Hybrid Assembly of the Genome of the Entomopathogenic Nematode Steinernema carpocapsae Identifies the X-Chromosome.</title>
        <authorList>
            <person name="Serra L."/>
            <person name="Macchietto M."/>
            <person name="Macias-Munoz A."/>
            <person name="McGill C.J."/>
            <person name="Rodriguez I.M."/>
            <person name="Rodriguez B."/>
            <person name="Murad R."/>
            <person name="Mortazavi A."/>
        </authorList>
    </citation>
    <scope>NUCLEOTIDE SEQUENCE [LARGE SCALE GENOMIC DNA]</scope>
    <source>
        <strain evidence="2 3">ALL</strain>
    </source>
</reference>
<dbReference type="AlphaFoldDB" id="A0A4U8UV01"/>
<reference evidence="2 3" key="1">
    <citation type="journal article" date="2015" name="Genome Biol.">
        <title>Comparative genomics of Steinernema reveals deeply conserved gene regulatory networks.</title>
        <authorList>
            <person name="Dillman A.R."/>
            <person name="Macchietto M."/>
            <person name="Porter C.F."/>
            <person name="Rogers A."/>
            <person name="Williams B."/>
            <person name="Antoshechkin I."/>
            <person name="Lee M.M."/>
            <person name="Goodwin Z."/>
            <person name="Lu X."/>
            <person name="Lewis E.E."/>
            <person name="Goodrich-Blair H."/>
            <person name="Stock S.P."/>
            <person name="Adams B.J."/>
            <person name="Sternberg P.W."/>
            <person name="Mortazavi A."/>
        </authorList>
    </citation>
    <scope>NUCLEOTIDE SEQUENCE [LARGE SCALE GENOMIC DNA]</scope>
    <source>
        <strain evidence="2 3">ALL</strain>
    </source>
</reference>
<comment type="caution">
    <text evidence="2">The sequence shown here is derived from an EMBL/GenBank/DDBJ whole genome shotgun (WGS) entry which is preliminary data.</text>
</comment>
<dbReference type="OrthoDB" id="5873545at2759"/>
<proteinExistence type="predicted"/>
<dbReference type="Pfam" id="PF00078">
    <property type="entry name" value="RVT_1"/>
    <property type="match status" value="1"/>
</dbReference>
<keyword evidence="3" id="KW-1185">Reference proteome</keyword>
<sequence>MQKEEVADVIVVFYPSEMNTDQISNSANPVMSDGGFARILGTNRMPKKRFFWQNSKEAIWVEEAEFPLVERIAGLADLWKRDGDTWSAFESVCTYLTRLIKLSEKAVKAELIYHVFASNLVTALLKLKLNSGFSAENVPKKIHSHRKKTSRFIRGIIEIGKVSALASLHLERTAFRMRLGESTTLVLQAWKQSDTVLIYKKGKLSDPANWRPISLQAVIHKVYSAALAKQLLSTEPIEGCAEHVQKLRQVIHEAKNYKHSVSVAFLDLESTFGSVPHEMIRLVLSRFGVPEDLESSMTFTQVRQRLYELIVDCVD</sequence>
<evidence type="ECO:0000313" key="2">
    <source>
        <dbReference type="EMBL" id="TMS37230.1"/>
    </source>
</evidence>
<organism evidence="2 3">
    <name type="scientific">Steinernema carpocapsae</name>
    <name type="common">Entomopathogenic nematode</name>
    <dbReference type="NCBI Taxonomy" id="34508"/>
    <lineage>
        <taxon>Eukaryota</taxon>
        <taxon>Metazoa</taxon>
        <taxon>Ecdysozoa</taxon>
        <taxon>Nematoda</taxon>
        <taxon>Chromadorea</taxon>
        <taxon>Rhabditida</taxon>
        <taxon>Tylenchina</taxon>
        <taxon>Panagrolaimomorpha</taxon>
        <taxon>Strongyloidoidea</taxon>
        <taxon>Steinernematidae</taxon>
        <taxon>Steinernema</taxon>
    </lineage>
</organism>
<protein>
    <recommendedName>
        <fullName evidence="1">Reverse transcriptase domain-containing protein</fullName>
    </recommendedName>
</protein>
<accession>A0A4U8UV01</accession>
<dbReference type="STRING" id="34508.A0A4U8UV01"/>
<evidence type="ECO:0000313" key="3">
    <source>
        <dbReference type="Proteomes" id="UP000298663"/>
    </source>
</evidence>
<dbReference type="InterPro" id="IPR000477">
    <property type="entry name" value="RT_dom"/>
</dbReference>
<dbReference type="Proteomes" id="UP000298663">
    <property type="component" value="Unassembled WGS sequence"/>
</dbReference>
<gene>
    <name evidence="2" type="ORF">L596_004205</name>
</gene>
<dbReference type="EMBL" id="AZBU02000001">
    <property type="protein sequence ID" value="TMS37230.1"/>
    <property type="molecule type" value="Genomic_DNA"/>
</dbReference>
<evidence type="ECO:0000259" key="1">
    <source>
        <dbReference type="Pfam" id="PF00078"/>
    </source>
</evidence>
<dbReference type="PANTHER" id="PTHR19446">
    <property type="entry name" value="REVERSE TRANSCRIPTASES"/>
    <property type="match status" value="1"/>
</dbReference>